<dbReference type="EMBL" id="BARU01013662">
    <property type="protein sequence ID" value="GAH39430.1"/>
    <property type="molecule type" value="Genomic_DNA"/>
</dbReference>
<organism evidence="1">
    <name type="scientific">marine sediment metagenome</name>
    <dbReference type="NCBI Taxonomy" id="412755"/>
    <lineage>
        <taxon>unclassified sequences</taxon>
        <taxon>metagenomes</taxon>
        <taxon>ecological metagenomes</taxon>
    </lineage>
</organism>
<proteinExistence type="predicted"/>
<dbReference type="AlphaFoldDB" id="X1G3P4"/>
<comment type="caution">
    <text evidence="1">The sequence shown here is derived from an EMBL/GenBank/DDBJ whole genome shotgun (WGS) entry which is preliminary data.</text>
</comment>
<accession>X1G3P4</accession>
<sequence length="93" mass="11180">MKTREQIDSEHNTNVQNIRASYHDRQEISHEEYHRQLNTENERYKAELAFYFPPEPPLSTHISVIDAIDTSKARPVRVKRVWEGRDYFYDCLV</sequence>
<gene>
    <name evidence="1" type="ORF">S03H2_24544</name>
</gene>
<evidence type="ECO:0000313" key="1">
    <source>
        <dbReference type="EMBL" id="GAH39430.1"/>
    </source>
</evidence>
<feature type="non-terminal residue" evidence="1">
    <location>
        <position position="93"/>
    </location>
</feature>
<protein>
    <submittedName>
        <fullName evidence="1">Uncharacterized protein</fullName>
    </submittedName>
</protein>
<reference evidence="1" key="1">
    <citation type="journal article" date="2014" name="Front. Microbiol.">
        <title>High frequency of phylogenetically diverse reductive dehalogenase-homologous genes in deep subseafloor sedimentary metagenomes.</title>
        <authorList>
            <person name="Kawai M."/>
            <person name="Futagami T."/>
            <person name="Toyoda A."/>
            <person name="Takaki Y."/>
            <person name="Nishi S."/>
            <person name="Hori S."/>
            <person name="Arai W."/>
            <person name="Tsubouchi T."/>
            <person name="Morono Y."/>
            <person name="Uchiyama I."/>
            <person name="Ito T."/>
            <person name="Fujiyama A."/>
            <person name="Inagaki F."/>
            <person name="Takami H."/>
        </authorList>
    </citation>
    <scope>NUCLEOTIDE SEQUENCE</scope>
    <source>
        <strain evidence="1">Expedition CK06-06</strain>
    </source>
</reference>
<name>X1G3P4_9ZZZZ</name>